<evidence type="ECO:0000313" key="2">
    <source>
        <dbReference type="Proteomes" id="UP000027265"/>
    </source>
</evidence>
<name>A0A067P808_9AGAM</name>
<protein>
    <submittedName>
        <fullName evidence="1">Uncharacterized protein</fullName>
    </submittedName>
</protein>
<dbReference type="HOGENOM" id="CLU_801836_0_0_1"/>
<dbReference type="EMBL" id="KL197754">
    <property type="protein sequence ID" value="KDQ50904.1"/>
    <property type="molecule type" value="Genomic_DNA"/>
</dbReference>
<accession>A0A067P808</accession>
<organism evidence="1 2">
    <name type="scientific">Jaapia argillacea MUCL 33604</name>
    <dbReference type="NCBI Taxonomy" id="933084"/>
    <lineage>
        <taxon>Eukaryota</taxon>
        <taxon>Fungi</taxon>
        <taxon>Dikarya</taxon>
        <taxon>Basidiomycota</taxon>
        <taxon>Agaricomycotina</taxon>
        <taxon>Agaricomycetes</taxon>
        <taxon>Agaricomycetidae</taxon>
        <taxon>Jaapiales</taxon>
        <taxon>Jaapiaceae</taxon>
        <taxon>Jaapia</taxon>
    </lineage>
</organism>
<dbReference type="Proteomes" id="UP000027265">
    <property type="component" value="Unassembled WGS sequence"/>
</dbReference>
<gene>
    <name evidence="1" type="ORF">JAAARDRAFT_199602</name>
</gene>
<dbReference type="InParanoid" id="A0A067P808"/>
<sequence>MASNTAITTASSVQISGVTILMDPVVEHKLSIKILVDGAKFIEQRFGHNLAYLRWEPSPALTLQGGSQLAIQLHEHWAFRPMRILAETVFVNRSLQQSLLRTEHKLQDNPSITIDVAPSTGAIEAAFTGAVQVMDQRKSVLDNLGKSKTFIETVLNVGTAVSELHPVAKAILATLQVVYKKLQDQEQCDKLILDLAEDMSQTLGYIKDAEQFARLAQFRQALKEVHPLMEETAKFILKYTSCGAGVQLLGSTVSSTSSDIAARLAKRFNQFKQQFDRGNAVQANVYLEKVLHGLG</sequence>
<keyword evidence="2" id="KW-1185">Reference proteome</keyword>
<evidence type="ECO:0000313" key="1">
    <source>
        <dbReference type="EMBL" id="KDQ50904.1"/>
    </source>
</evidence>
<dbReference type="OrthoDB" id="3045659at2759"/>
<dbReference type="AlphaFoldDB" id="A0A067P808"/>
<proteinExistence type="predicted"/>
<reference evidence="2" key="1">
    <citation type="journal article" date="2014" name="Proc. Natl. Acad. Sci. U.S.A.">
        <title>Extensive sampling of basidiomycete genomes demonstrates inadequacy of the white-rot/brown-rot paradigm for wood decay fungi.</title>
        <authorList>
            <person name="Riley R."/>
            <person name="Salamov A.A."/>
            <person name="Brown D.W."/>
            <person name="Nagy L.G."/>
            <person name="Floudas D."/>
            <person name="Held B.W."/>
            <person name="Levasseur A."/>
            <person name="Lombard V."/>
            <person name="Morin E."/>
            <person name="Otillar R."/>
            <person name="Lindquist E.A."/>
            <person name="Sun H."/>
            <person name="LaButti K.M."/>
            <person name="Schmutz J."/>
            <person name="Jabbour D."/>
            <person name="Luo H."/>
            <person name="Baker S.E."/>
            <person name="Pisabarro A.G."/>
            <person name="Walton J.D."/>
            <person name="Blanchette R.A."/>
            <person name="Henrissat B."/>
            <person name="Martin F."/>
            <person name="Cullen D."/>
            <person name="Hibbett D.S."/>
            <person name="Grigoriev I.V."/>
        </authorList>
    </citation>
    <scope>NUCLEOTIDE SEQUENCE [LARGE SCALE GENOMIC DNA]</scope>
    <source>
        <strain evidence="2">MUCL 33604</strain>
    </source>
</reference>